<evidence type="ECO:0000313" key="4">
    <source>
        <dbReference type="Proteomes" id="UP000002762"/>
    </source>
</evidence>
<evidence type="ECO:0000256" key="1">
    <source>
        <dbReference type="SAM" id="MobiDB-lite"/>
    </source>
</evidence>
<dbReference type="InParanoid" id="J4WEA6"/>
<evidence type="ECO:0000259" key="2">
    <source>
        <dbReference type="Pfam" id="PF01419"/>
    </source>
</evidence>
<proteinExistence type="predicted"/>
<name>J4WEA6_BEAB2</name>
<dbReference type="SUPFAM" id="SSF51101">
    <property type="entry name" value="Mannose-binding lectins"/>
    <property type="match status" value="1"/>
</dbReference>
<dbReference type="Proteomes" id="UP000002762">
    <property type="component" value="Unassembled WGS sequence"/>
</dbReference>
<dbReference type="Pfam" id="PF01419">
    <property type="entry name" value="Jacalin"/>
    <property type="match status" value="1"/>
</dbReference>
<dbReference type="AlphaFoldDB" id="J4WEA6"/>
<feature type="domain" description="Jacalin-type lectin" evidence="2">
    <location>
        <begin position="17"/>
        <end position="140"/>
    </location>
</feature>
<feature type="region of interest" description="Disordered" evidence="1">
    <location>
        <begin position="1"/>
        <end position="27"/>
    </location>
</feature>
<organism evidence="3 4">
    <name type="scientific">Beauveria bassiana (strain ARSEF 2860)</name>
    <name type="common">White muscardine disease fungus</name>
    <name type="synonym">Tritirachium shiotae</name>
    <dbReference type="NCBI Taxonomy" id="655819"/>
    <lineage>
        <taxon>Eukaryota</taxon>
        <taxon>Fungi</taxon>
        <taxon>Dikarya</taxon>
        <taxon>Ascomycota</taxon>
        <taxon>Pezizomycotina</taxon>
        <taxon>Sordariomycetes</taxon>
        <taxon>Hypocreomycetidae</taxon>
        <taxon>Hypocreales</taxon>
        <taxon>Cordycipitaceae</taxon>
        <taxon>Beauveria</taxon>
    </lineage>
</organism>
<dbReference type="HOGENOM" id="CLU_124520_0_0_1"/>
<dbReference type="RefSeq" id="XP_008595646.1">
    <property type="nucleotide sequence ID" value="XM_008597424.1"/>
</dbReference>
<gene>
    <name evidence="3" type="ORF">BBA_02327</name>
</gene>
<accession>J4WEA6</accession>
<dbReference type="Gene3D" id="2.100.10.30">
    <property type="entry name" value="Jacalin-like lectin domain"/>
    <property type="match status" value="1"/>
</dbReference>
<evidence type="ECO:0000313" key="3">
    <source>
        <dbReference type="EMBL" id="EJP68325.1"/>
    </source>
</evidence>
<dbReference type="GeneID" id="19885339"/>
<dbReference type="InterPro" id="IPR036404">
    <property type="entry name" value="Jacalin-like_lectin_dom_sf"/>
</dbReference>
<dbReference type="EMBL" id="JH725154">
    <property type="protein sequence ID" value="EJP68325.1"/>
    <property type="molecule type" value="Genomic_DNA"/>
</dbReference>
<sequence>MDTLSKQPDGVIDNPEVGGTGGTPFSLLKQGHTVKRLRTWTGSKNGPTVIRGIQVVWSDGSESQKFGEGVEGRQEFTLGPNSVVTMTLNSGDRIDNIRITTKTDVFVAGGNGGKPTEQNVGNGTLLGFTGRAAWDIDSLGSVFRA</sequence>
<reference evidence="3 4" key="1">
    <citation type="journal article" date="2012" name="Sci. Rep.">
        <title>Genomic perspectives on the evolution of fungal entomopathogenicity in Beauveria bassiana.</title>
        <authorList>
            <person name="Xiao G."/>
            <person name="Ying S.H."/>
            <person name="Zheng P."/>
            <person name="Wang Z.L."/>
            <person name="Zhang S."/>
            <person name="Xie X.Q."/>
            <person name="Shang Y."/>
            <person name="St Leger R.J."/>
            <person name="Zhao G.P."/>
            <person name="Wang C."/>
            <person name="Feng M.G."/>
        </authorList>
    </citation>
    <scope>NUCLEOTIDE SEQUENCE [LARGE SCALE GENOMIC DNA]</scope>
    <source>
        <strain evidence="3 4">ARSEF 2860</strain>
    </source>
</reference>
<dbReference type="InterPro" id="IPR001229">
    <property type="entry name" value="Jacalin-like_lectin_dom"/>
</dbReference>
<protein>
    <recommendedName>
        <fullName evidence="2">Jacalin-type lectin domain-containing protein</fullName>
    </recommendedName>
</protein>
<keyword evidence="4" id="KW-1185">Reference proteome</keyword>